<dbReference type="RefSeq" id="WP_313721460.1">
    <property type="nucleotide sequence ID" value="NZ_CP134876.1"/>
</dbReference>
<evidence type="ECO:0000256" key="1">
    <source>
        <dbReference type="SAM" id="MobiDB-lite"/>
    </source>
</evidence>
<sequence>MRTRILLAVAAPVALAPLLLAGGLWWAQRPVEPAWHDNAVADATETADRIQARFARDHLYKAADYAHTAGQEPGVAVLQVHGETHWQTGVTLVLRVTGHGQGVNGKGMVIEGDVQVCFRFRLGPERDGRDDGIDCPSGDPLPVRPDPSLSGVDDRLKRALAAAGPDEVAVRAAVDGLGLDPAVRREVAAAGGTVGVALRATQYDCLLARVGPKGAQTWRPSHTQLAPGELPCTAGTALSSQFGRYPR</sequence>
<dbReference type="EMBL" id="CP134876">
    <property type="protein sequence ID" value="WNM39525.1"/>
    <property type="molecule type" value="Genomic_DNA"/>
</dbReference>
<gene>
    <name evidence="2" type="ORF">RMN56_31215</name>
</gene>
<organism evidence="2 3">
    <name type="scientific">Micromonospora halotolerans</name>
    <dbReference type="NCBI Taxonomy" id="709879"/>
    <lineage>
        <taxon>Bacteria</taxon>
        <taxon>Bacillati</taxon>
        <taxon>Actinomycetota</taxon>
        <taxon>Actinomycetes</taxon>
        <taxon>Micromonosporales</taxon>
        <taxon>Micromonosporaceae</taxon>
        <taxon>Micromonospora</taxon>
    </lineage>
</organism>
<protein>
    <submittedName>
        <fullName evidence="2">Uncharacterized protein</fullName>
    </submittedName>
</protein>
<reference evidence="2 3" key="1">
    <citation type="submission" date="2023-09" db="EMBL/GenBank/DDBJ databases">
        <title>Micromonospora halotolerans DSM 45598 genome sequence.</title>
        <authorList>
            <person name="Mo P."/>
        </authorList>
    </citation>
    <scope>NUCLEOTIDE SEQUENCE [LARGE SCALE GENOMIC DNA]</scope>
    <source>
        <strain evidence="2 3">DSM 45598</strain>
    </source>
</reference>
<evidence type="ECO:0000313" key="3">
    <source>
        <dbReference type="Proteomes" id="UP001303001"/>
    </source>
</evidence>
<accession>A0ABY9ZY68</accession>
<evidence type="ECO:0000313" key="2">
    <source>
        <dbReference type="EMBL" id="WNM39525.1"/>
    </source>
</evidence>
<dbReference type="Proteomes" id="UP001303001">
    <property type="component" value="Chromosome"/>
</dbReference>
<proteinExistence type="predicted"/>
<name>A0ABY9ZY68_9ACTN</name>
<feature type="region of interest" description="Disordered" evidence="1">
    <location>
        <begin position="128"/>
        <end position="150"/>
    </location>
</feature>
<keyword evidence="3" id="KW-1185">Reference proteome</keyword>